<dbReference type="HOGENOM" id="CLU_3272610_0_0_5"/>
<dbReference type="STRING" id="1384459.GL4_1176"/>
<organism evidence="1 2">
    <name type="scientific">Methyloceanibacter caenitepidi</name>
    <dbReference type="NCBI Taxonomy" id="1384459"/>
    <lineage>
        <taxon>Bacteria</taxon>
        <taxon>Pseudomonadati</taxon>
        <taxon>Pseudomonadota</taxon>
        <taxon>Alphaproteobacteria</taxon>
        <taxon>Hyphomicrobiales</taxon>
        <taxon>Hyphomicrobiaceae</taxon>
        <taxon>Methyloceanibacter</taxon>
    </lineage>
</organism>
<proteinExistence type="predicted"/>
<name>A0A0A8K3Q4_9HYPH</name>
<dbReference type="RefSeq" id="WP_280136143.1">
    <property type="nucleotide sequence ID" value="NZ_AP014648.1"/>
</dbReference>
<dbReference type="Proteomes" id="UP000031643">
    <property type="component" value="Chromosome"/>
</dbReference>
<sequence>MFDAAIFETILLTLQLAAAYKSDIPWSRHGLQSQQVRCLRD</sequence>
<keyword evidence="2" id="KW-1185">Reference proteome</keyword>
<evidence type="ECO:0000313" key="2">
    <source>
        <dbReference type="Proteomes" id="UP000031643"/>
    </source>
</evidence>
<evidence type="ECO:0000313" key="1">
    <source>
        <dbReference type="EMBL" id="BAQ16634.1"/>
    </source>
</evidence>
<gene>
    <name evidence="1" type="ORF">GL4_1176</name>
</gene>
<dbReference type="KEGG" id="mcg:GL4_1176"/>
<protein>
    <submittedName>
        <fullName evidence="1">Uncharacterized protein</fullName>
    </submittedName>
</protein>
<dbReference type="EMBL" id="AP014648">
    <property type="protein sequence ID" value="BAQ16634.1"/>
    <property type="molecule type" value="Genomic_DNA"/>
</dbReference>
<dbReference type="AlphaFoldDB" id="A0A0A8K3Q4"/>
<reference evidence="1 2" key="1">
    <citation type="submission" date="2014-09" db="EMBL/GenBank/DDBJ databases">
        <title>Genome sequencing of Methyloceanibacter caenitepidi Gela4.</title>
        <authorList>
            <person name="Takeuchi M."/>
            <person name="Susumu S."/>
            <person name="Kamagata Y."/>
            <person name="Oshima K."/>
            <person name="Hattori M."/>
            <person name="Iwasaki W."/>
        </authorList>
    </citation>
    <scope>NUCLEOTIDE SEQUENCE [LARGE SCALE GENOMIC DNA]</scope>
    <source>
        <strain evidence="1 2">Gela4</strain>
    </source>
</reference>
<accession>A0A0A8K3Q4</accession>